<protein>
    <submittedName>
        <fullName evidence="2">Tetratricopeptide-like helical</fullName>
    </submittedName>
</protein>
<dbReference type="SUPFAM" id="SSF52540">
    <property type="entry name" value="P-loop containing nucleoside triphosphate hydrolases"/>
    <property type="match status" value="1"/>
</dbReference>
<dbReference type="InterPro" id="IPR029058">
    <property type="entry name" value="AB_hydrolase_fold"/>
</dbReference>
<accession>A0A162IMH6</accession>
<dbReference type="OrthoDB" id="7464126at2759"/>
<dbReference type="PANTHER" id="PTHR46082">
    <property type="entry name" value="ATP/GTP-BINDING PROTEIN-RELATED"/>
    <property type="match status" value="1"/>
</dbReference>
<dbReference type="InterPro" id="IPR011990">
    <property type="entry name" value="TPR-like_helical_dom_sf"/>
</dbReference>
<gene>
    <name evidence="2" type="ORF">AAL_04754</name>
</gene>
<dbReference type="Pfam" id="PF13424">
    <property type="entry name" value="TPR_12"/>
    <property type="match status" value="1"/>
</dbReference>
<dbReference type="EMBL" id="AZGY01000009">
    <property type="protein sequence ID" value="KZZ95523.1"/>
    <property type="molecule type" value="Genomic_DNA"/>
</dbReference>
<keyword evidence="3" id="KW-1185">Reference proteome</keyword>
<proteinExistence type="predicted"/>
<evidence type="ECO:0000256" key="1">
    <source>
        <dbReference type="SAM" id="MobiDB-lite"/>
    </source>
</evidence>
<dbReference type="AlphaFoldDB" id="A0A162IMH6"/>
<organism evidence="2 3">
    <name type="scientific">Moelleriella libera RCEF 2490</name>
    <dbReference type="NCBI Taxonomy" id="1081109"/>
    <lineage>
        <taxon>Eukaryota</taxon>
        <taxon>Fungi</taxon>
        <taxon>Dikarya</taxon>
        <taxon>Ascomycota</taxon>
        <taxon>Pezizomycotina</taxon>
        <taxon>Sordariomycetes</taxon>
        <taxon>Hypocreomycetidae</taxon>
        <taxon>Hypocreales</taxon>
        <taxon>Clavicipitaceae</taxon>
        <taxon>Moelleriella</taxon>
    </lineage>
</organism>
<feature type="compositionally biased region" description="Low complexity" evidence="1">
    <location>
        <begin position="1034"/>
        <end position="1052"/>
    </location>
</feature>
<dbReference type="PANTHER" id="PTHR46082:SF6">
    <property type="entry name" value="AAA+ ATPASE DOMAIN-CONTAINING PROTEIN-RELATED"/>
    <property type="match status" value="1"/>
</dbReference>
<dbReference type="Gene3D" id="3.40.50.300">
    <property type="entry name" value="P-loop containing nucleotide triphosphate hydrolases"/>
    <property type="match status" value="1"/>
</dbReference>
<feature type="region of interest" description="Disordered" evidence="1">
    <location>
        <begin position="1024"/>
        <end position="1078"/>
    </location>
</feature>
<dbReference type="Gene3D" id="1.25.40.10">
    <property type="entry name" value="Tetratricopeptide repeat domain"/>
    <property type="match status" value="3"/>
</dbReference>
<feature type="compositionally biased region" description="Basic and acidic residues" evidence="1">
    <location>
        <begin position="1061"/>
        <end position="1078"/>
    </location>
</feature>
<dbReference type="InterPro" id="IPR053137">
    <property type="entry name" value="NLR-like"/>
</dbReference>
<dbReference type="Proteomes" id="UP000078544">
    <property type="component" value="Unassembled WGS sequence"/>
</dbReference>
<name>A0A162IMH6_9HYPO</name>
<dbReference type="InterPro" id="IPR027417">
    <property type="entry name" value="P-loop_NTPase"/>
</dbReference>
<dbReference type="SUPFAM" id="SSF53474">
    <property type="entry name" value="alpha/beta-Hydrolases"/>
    <property type="match status" value="1"/>
</dbReference>
<dbReference type="SUPFAM" id="SSF48452">
    <property type="entry name" value="TPR-like"/>
    <property type="match status" value="2"/>
</dbReference>
<sequence>MADTFDPLKGFVHRLRGAVARNKATEASGLRVVRDARNAKLDIVAVHGLCGQGFRSWITRDPKTGVSKPWLQELLGIDMPEARILTYSYVSEGPSHGYVARNILYGRGMNLAGALAAQRQKDGTNRRPLFFIAHSLGGWIVQRVLITASEATDPRLKELELSTSGILFLGTLSPSGLPSPTSLAHVIQMTAPGLENSREPSPSPPSQGLCTDDMTWLEHQMAAYKAISLNLHQLSFFESEKSENGFIVGQSQSMVGSDGIQVELHATHSGLVSFCGRDDNYQIFLARFRKMVDQGTALSSMVAKRRASELQLDYLSLGYAIPSRLPNGLYPVVDRQDLLDQLERLLYPDGKTPTADFDIVNLWGAAGAGKSTLAMHYAELRCARYSFVFWIQAESWYTAVASYLELANTIVKFYTGEIPRSQVEKDMGLSGIEDMLKVTSIMQLNISRVRSMIRAVKDWLMRSGNKDWLLIYDNVEPSYDILEFIPMTLSGKIILTSRDNNLCPWGMKLLVDGMGEEQAVELLEVVLGSGGPIAPDQVHAASALVQQLSYHPQSITMVAATIRNKGLTLSEYLGLVADQLPLALVGSTIHQSPVTKTVLRVSSMLSPSSIPVTLLSASSHVKQAPERFKAILGDMRMFQNQEHLDDVLQYLLDQNFIQTPATPSDTASSFSFSSPSSSPSSQTSTSFDYFVVDSKAREHVRACLTDEEKIEHAWVACNVCADSITSQENQATTLPEFHDFGRIIGPHASACYDDWASLLEAAHEDDDVAWHLLGKICMAQGALDQAIGCFELSLRHQAHTNTTECAETSLSLASLLAKTGQLEKCSQILNDIDLGSVDQLLKFRIALAKASVLSAQGDLESAENQYQALELQQEATVGPVDETTVDAVRHLAATMEELGKLEEAEALYRRVYVTYLNTYGQHDSMTLDVLDKIADICKESHDTDKAEKLYEQSVGIRAQALGAHHPETALAIQNLAIIDDVRQQYPEAKLKYQQALNIISPSLGRAHPLYTTIMENMALSCRRRASSLTDQPTSRPSSFRALSSSLSSSRSQSRSRKARVRQREDREESFSQEATRQREFDEAERSYIDVLRIKQSSRGLYSEEQTMETASKLAEMYQNEAFFEHTRAEKMNSLRAVLREGRRRGTV</sequence>
<evidence type="ECO:0000313" key="3">
    <source>
        <dbReference type="Proteomes" id="UP000078544"/>
    </source>
</evidence>
<dbReference type="STRING" id="1081109.A0A162IMH6"/>
<reference evidence="2 3" key="1">
    <citation type="journal article" date="2016" name="Genome Biol. Evol.">
        <title>Divergent and convergent evolution of fungal pathogenicity.</title>
        <authorList>
            <person name="Shang Y."/>
            <person name="Xiao G."/>
            <person name="Zheng P."/>
            <person name="Cen K."/>
            <person name="Zhan S."/>
            <person name="Wang C."/>
        </authorList>
    </citation>
    <scope>NUCLEOTIDE SEQUENCE [LARGE SCALE GENOMIC DNA]</scope>
    <source>
        <strain evidence="2 3">RCEF 2490</strain>
    </source>
</reference>
<comment type="caution">
    <text evidence="2">The sequence shown here is derived from an EMBL/GenBank/DDBJ whole genome shotgun (WGS) entry which is preliminary data.</text>
</comment>
<evidence type="ECO:0000313" key="2">
    <source>
        <dbReference type="EMBL" id="KZZ95523.1"/>
    </source>
</evidence>